<dbReference type="InterPro" id="IPR000719">
    <property type="entry name" value="Prot_kinase_dom"/>
</dbReference>
<proteinExistence type="predicted"/>
<dbReference type="InterPro" id="IPR011009">
    <property type="entry name" value="Kinase-like_dom_sf"/>
</dbReference>
<feature type="region of interest" description="Disordered" evidence="1">
    <location>
        <begin position="523"/>
        <end position="566"/>
    </location>
</feature>
<organism evidence="3 4">
    <name type="scientific">Tetrahymena thermophila (strain SB210)</name>
    <dbReference type="NCBI Taxonomy" id="312017"/>
    <lineage>
        <taxon>Eukaryota</taxon>
        <taxon>Sar</taxon>
        <taxon>Alveolata</taxon>
        <taxon>Ciliophora</taxon>
        <taxon>Intramacronucleata</taxon>
        <taxon>Oligohymenophorea</taxon>
        <taxon>Hymenostomatida</taxon>
        <taxon>Tetrahymenina</taxon>
        <taxon>Tetrahymenidae</taxon>
        <taxon>Tetrahymena</taxon>
    </lineage>
</organism>
<evidence type="ECO:0000259" key="2">
    <source>
        <dbReference type="PROSITE" id="PS50011"/>
    </source>
</evidence>
<gene>
    <name evidence="3" type="ORF">TTHERM_00170510</name>
</gene>
<keyword evidence="3" id="KW-0418">Kinase</keyword>
<dbReference type="SMART" id="SM00220">
    <property type="entry name" value="S_TKc"/>
    <property type="match status" value="1"/>
</dbReference>
<evidence type="ECO:0000313" key="4">
    <source>
        <dbReference type="Proteomes" id="UP000009168"/>
    </source>
</evidence>
<dbReference type="eggNOG" id="ENOG502SS9J">
    <property type="taxonomic scope" value="Eukaryota"/>
</dbReference>
<keyword evidence="3" id="KW-0808">Transferase</keyword>
<keyword evidence="4" id="KW-1185">Reference proteome</keyword>
<dbReference type="Proteomes" id="UP000009168">
    <property type="component" value="Unassembled WGS sequence"/>
</dbReference>
<dbReference type="GeneID" id="7836430"/>
<dbReference type="PROSITE" id="PS50011">
    <property type="entry name" value="PROTEIN_KINASE_DOM"/>
    <property type="match status" value="1"/>
</dbReference>
<dbReference type="InParanoid" id="Q22TH5"/>
<dbReference type="CDD" id="cd00180">
    <property type="entry name" value="PKc"/>
    <property type="match status" value="1"/>
</dbReference>
<feature type="compositionally biased region" description="Polar residues" evidence="1">
    <location>
        <begin position="318"/>
        <end position="335"/>
    </location>
</feature>
<feature type="compositionally biased region" description="Polar residues" evidence="1">
    <location>
        <begin position="530"/>
        <end position="546"/>
    </location>
</feature>
<reference evidence="4" key="1">
    <citation type="journal article" date="2006" name="PLoS Biol.">
        <title>Macronuclear genome sequence of the ciliate Tetrahymena thermophila, a model eukaryote.</title>
        <authorList>
            <person name="Eisen J.A."/>
            <person name="Coyne R.S."/>
            <person name="Wu M."/>
            <person name="Wu D."/>
            <person name="Thiagarajan M."/>
            <person name="Wortman J.R."/>
            <person name="Badger J.H."/>
            <person name="Ren Q."/>
            <person name="Amedeo P."/>
            <person name="Jones K.M."/>
            <person name="Tallon L.J."/>
            <person name="Delcher A.L."/>
            <person name="Salzberg S.L."/>
            <person name="Silva J.C."/>
            <person name="Haas B.J."/>
            <person name="Majoros W.H."/>
            <person name="Farzad M."/>
            <person name="Carlton J.M."/>
            <person name="Smith R.K. Jr."/>
            <person name="Garg J."/>
            <person name="Pearlman R.E."/>
            <person name="Karrer K.M."/>
            <person name="Sun L."/>
            <person name="Manning G."/>
            <person name="Elde N.C."/>
            <person name="Turkewitz A.P."/>
            <person name="Asai D.J."/>
            <person name="Wilkes D.E."/>
            <person name="Wang Y."/>
            <person name="Cai H."/>
            <person name="Collins K."/>
            <person name="Stewart B.A."/>
            <person name="Lee S.R."/>
            <person name="Wilamowska K."/>
            <person name="Weinberg Z."/>
            <person name="Ruzzo W.L."/>
            <person name="Wloga D."/>
            <person name="Gaertig J."/>
            <person name="Frankel J."/>
            <person name="Tsao C.-C."/>
            <person name="Gorovsky M.A."/>
            <person name="Keeling P.J."/>
            <person name="Waller R.F."/>
            <person name="Patron N.J."/>
            <person name="Cherry J.M."/>
            <person name="Stover N.A."/>
            <person name="Krieger C.J."/>
            <person name="del Toro C."/>
            <person name="Ryder H.F."/>
            <person name="Williamson S.C."/>
            <person name="Barbeau R.A."/>
            <person name="Hamilton E.P."/>
            <person name="Orias E."/>
        </authorList>
    </citation>
    <scope>NUCLEOTIDE SEQUENCE [LARGE SCALE GENOMIC DNA]</scope>
    <source>
        <strain evidence="4">SB210</strain>
    </source>
</reference>
<dbReference type="PANTHER" id="PTHR24362">
    <property type="entry name" value="SERINE/THREONINE-PROTEIN KINASE NEK"/>
    <property type="match status" value="1"/>
</dbReference>
<dbReference type="EMBL" id="GG662840">
    <property type="protein sequence ID" value="EAR88463.1"/>
    <property type="molecule type" value="Genomic_DNA"/>
</dbReference>
<dbReference type="SUPFAM" id="SSF56112">
    <property type="entry name" value="Protein kinase-like (PK-like)"/>
    <property type="match status" value="1"/>
</dbReference>
<dbReference type="STRING" id="312017.Q22TH5"/>
<feature type="region of interest" description="Disordered" evidence="1">
    <location>
        <begin position="313"/>
        <end position="335"/>
    </location>
</feature>
<dbReference type="OrthoDB" id="291784at2759"/>
<evidence type="ECO:0000256" key="1">
    <source>
        <dbReference type="SAM" id="MobiDB-lite"/>
    </source>
</evidence>
<dbReference type="RefSeq" id="XP_001008708.1">
    <property type="nucleotide sequence ID" value="XM_001008708.2"/>
</dbReference>
<dbReference type="OMA" id="NQCYLAP"/>
<dbReference type="AlphaFoldDB" id="Q22TH5"/>
<dbReference type="Gene3D" id="1.10.510.10">
    <property type="entry name" value="Transferase(Phosphotransferase) domain 1"/>
    <property type="match status" value="1"/>
</dbReference>
<dbReference type="HOGENOM" id="CLU_411919_0_0_1"/>
<dbReference type="Gene3D" id="3.30.200.20">
    <property type="entry name" value="Phosphorylase Kinase, domain 1"/>
    <property type="match status" value="1"/>
</dbReference>
<accession>Q22TH5</accession>
<feature type="domain" description="Protein kinase" evidence="2">
    <location>
        <begin position="20"/>
        <end position="289"/>
    </location>
</feature>
<dbReference type="Pfam" id="PF00069">
    <property type="entry name" value="Pkinase"/>
    <property type="match status" value="1"/>
</dbReference>
<protein>
    <submittedName>
        <fullName evidence="3">Kinase domain protein</fullName>
    </submittedName>
</protein>
<name>Q22TH5_TETTS</name>
<dbReference type="PANTHER" id="PTHR24362:SF309">
    <property type="entry name" value="PROTEIN KINASE DOMAIN-CONTAINING PROTEIN"/>
    <property type="match status" value="1"/>
</dbReference>
<dbReference type="KEGG" id="tet:TTHERM_00170510"/>
<sequence length="667" mass="78846">MGNNQSINAEEKKSYIQQNLHFVKQVENDAYGEVKIMKNELNQEILAVKQYSFQDRDRLDNFIKRTEKRKQLISPYIVELIDVEADKAEDFCSNFFKLSLVYQYHPENLFQLIEKRKKLRKRFTEQELFLLIDCVSSALLVFDSFELRHGDIRPQTILISQDNKFKLTDVKFLTQFSQYKRLLIGVSDTNYLSPQLFYQMEHRIANPEHNETISDIFSLGLICLEMASMRSIQGIYDPETFQIQEEKVEKIIYQMKEDKYSESLIELILRMLQIEENDRINPYQIQQYLDPIRDSYQNIKLLYTTTKFGERSYIGGDHSQNPFSQYSQSQFNSPDSQSIIVKNHSAFLSRKQSFNQSNGVFTNRDGTNEQQLQPPAIIEQAPNHSQAQSQIQNIEATFQPKQEDQRKHAKMSHQIDEDLNEDSQVLKQMYLDQKQNEGYQQQNEVQQENYKNSNYQNDDMQDYWEKSLHNIDQDVENVLNETIRLQQQYNKMPKLNLDETDIDNLITRRLENKNESLMNTMYQHKHSHSTHNTLAQPLSSSNFHNTQRQRNSNQSISSKHYLHSDTRSLSNLSQAKLVNTLNNTRQNSPKNEQQQELNQKNAIPLSQDYIDKQQGNNNLYDLYLNEYKKLVNIQNQQNQNNQDSQNFAINSHQVKHKQSKSFYNSKY</sequence>
<dbReference type="GO" id="GO:0004672">
    <property type="term" value="F:protein kinase activity"/>
    <property type="evidence" value="ECO:0007669"/>
    <property type="project" value="InterPro"/>
</dbReference>
<dbReference type="GO" id="GO:0005524">
    <property type="term" value="F:ATP binding"/>
    <property type="evidence" value="ECO:0007669"/>
    <property type="project" value="InterPro"/>
</dbReference>
<evidence type="ECO:0000313" key="3">
    <source>
        <dbReference type="EMBL" id="EAR88463.1"/>
    </source>
</evidence>
<feature type="compositionally biased region" description="Low complexity" evidence="1">
    <location>
        <begin position="548"/>
        <end position="558"/>
    </location>
</feature>